<proteinExistence type="predicted"/>
<evidence type="ECO:0008006" key="2">
    <source>
        <dbReference type="Google" id="ProtNLM"/>
    </source>
</evidence>
<dbReference type="InterPro" id="IPR013783">
    <property type="entry name" value="Ig-like_fold"/>
</dbReference>
<dbReference type="AlphaFoldDB" id="X1HIJ3"/>
<name>X1HIJ3_9ZZZZ</name>
<sequence>MILSTEVDLEIADDGTIYVAWRDPSGFYGVGTDDDICLNTWDPISGTWSTAAIVSLYSGSGSYAPSLCVDYSGVLHCVWMDAQDYSSSGSDWDIWHRSYNPETSSWNTPVVLTDNIDYSGVPRIVTDDTGFLYMVIEDSSAMDGSEGDNDIFLYRMVTIPEAPTMSEILPNPTTDSSVSLKWTDVASAQEYQIFRFKGDLSSPAELVTYDLSSINSFIDIIEEKGTYYYAITALNE</sequence>
<dbReference type="Gene3D" id="2.60.40.10">
    <property type="entry name" value="Immunoglobulins"/>
    <property type="match status" value="1"/>
</dbReference>
<reference evidence="1" key="1">
    <citation type="journal article" date="2014" name="Front. Microbiol.">
        <title>High frequency of phylogenetically diverse reductive dehalogenase-homologous genes in deep subseafloor sedimentary metagenomes.</title>
        <authorList>
            <person name="Kawai M."/>
            <person name="Futagami T."/>
            <person name="Toyoda A."/>
            <person name="Takaki Y."/>
            <person name="Nishi S."/>
            <person name="Hori S."/>
            <person name="Arai W."/>
            <person name="Tsubouchi T."/>
            <person name="Morono Y."/>
            <person name="Uchiyama I."/>
            <person name="Ito T."/>
            <person name="Fujiyama A."/>
            <person name="Inagaki F."/>
            <person name="Takami H."/>
        </authorList>
    </citation>
    <scope>NUCLEOTIDE SEQUENCE</scope>
    <source>
        <strain evidence="1">Expedition CK06-06</strain>
    </source>
</reference>
<protein>
    <recommendedName>
        <fullName evidence="2">Fibronectin type-III domain-containing protein</fullName>
    </recommendedName>
</protein>
<evidence type="ECO:0000313" key="1">
    <source>
        <dbReference type="EMBL" id="GAH69307.1"/>
    </source>
</evidence>
<dbReference type="EMBL" id="BARU01025683">
    <property type="protein sequence ID" value="GAH69307.1"/>
    <property type="molecule type" value="Genomic_DNA"/>
</dbReference>
<comment type="caution">
    <text evidence="1">The sequence shown here is derived from an EMBL/GenBank/DDBJ whole genome shotgun (WGS) entry which is preliminary data.</text>
</comment>
<organism evidence="1">
    <name type="scientific">marine sediment metagenome</name>
    <dbReference type="NCBI Taxonomy" id="412755"/>
    <lineage>
        <taxon>unclassified sequences</taxon>
        <taxon>metagenomes</taxon>
        <taxon>ecological metagenomes</taxon>
    </lineage>
</organism>
<accession>X1HIJ3</accession>
<gene>
    <name evidence="1" type="ORF">S03H2_41352</name>
</gene>